<dbReference type="AlphaFoldDB" id="A0A9W6X5B7"/>
<dbReference type="OrthoDB" id="128286at2759"/>
<dbReference type="Pfam" id="PF13843">
    <property type="entry name" value="DDE_Tnp_1_7"/>
    <property type="match status" value="1"/>
</dbReference>
<keyword evidence="3" id="KW-1185">Reference proteome</keyword>
<feature type="domain" description="PiggyBac transposable element-derived protein" evidence="1">
    <location>
        <begin position="10"/>
        <end position="110"/>
    </location>
</feature>
<comment type="caution">
    <text evidence="2">The sequence shown here is derived from an EMBL/GenBank/DDBJ whole genome shotgun (WGS) entry which is preliminary data.</text>
</comment>
<accession>A0A9W6X5B7</accession>
<evidence type="ECO:0000313" key="2">
    <source>
        <dbReference type="EMBL" id="GMF31839.1"/>
    </source>
</evidence>
<dbReference type="PANTHER" id="PTHR46599">
    <property type="entry name" value="PIGGYBAC TRANSPOSABLE ELEMENT-DERIVED PROTEIN 4"/>
    <property type="match status" value="1"/>
</dbReference>
<dbReference type="PANTHER" id="PTHR46599:SF3">
    <property type="entry name" value="PIGGYBAC TRANSPOSABLE ELEMENT-DERIVED PROTEIN 4"/>
    <property type="match status" value="1"/>
</dbReference>
<reference evidence="2" key="1">
    <citation type="submission" date="2023-04" db="EMBL/GenBank/DDBJ databases">
        <title>Phytophthora lilii NBRC 32176.</title>
        <authorList>
            <person name="Ichikawa N."/>
            <person name="Sato H."/>
            <person name="Tonouchi N."/>
        </authorList>
    </citation>
    <scope>NUCLEOTIDE SEQUENCE</scope>
    <source>
        <strain evidence="2">NBRC 32176</strain>
    </source>
</reference>
<dbReference type="EMBL" id="BSXW01000937">
    <property type="protein sequence ID" value="GMF31839.1"/>
    <property type="molecule type" value="Genomic_DNA"/>
</dbReference>
<name>A0A9W6X5B7_9STRA</name>
<protein>
    <submittedName>
        <fullName evidence="2">Unnamed protein product</fullName>
    </submittedName>
</protein>
<dbReference type="InterPro" id="IPR029526">
    <property type="entry name" value="PGBD"/>
</dbReference>
<sequence>MPRGTYRIAQSRQHSNLVAVAWMDRKPVHMIATGCATTPATVLRREKGSMVRQNVPWPQLIADYHSGMGGADQHDQLRLQRYSIQRCVAFRKYYRQLFLGFIDMAVVNGFIIHKLVMAKEGKRVPTYAEYMRRLQVELLGITDASLASNENAEDLVSTPLTVREHALQKIENFNSSSGQHKRRQHLCKVCSAMATP</sequence>
<organism evidence="2 3">
    <name type="scientific">Phytophthora lilii</name>
    <dbReference type="NCBI Taxonomy" id="2077276"/>
    <lineage>
        <taxon>Eukaryota</taxon>
        <taxon>Sar</taxon>
        <taxon>Stramenopiles</taxon>
        <taxon>Oomycota</taxon>
        <taxon>Peronosporomycetes</taxon>
        <taxon>Peronosporales</taxon>
        <taxon>Peronosporaceae</taxon>
        <taxon>Phytophthora</taxon>
    </lineage>
</organism>
<proteinExistence type="predicted"/>
<evidence type="ECO:0000313" key="3">
    <source>
        <dbReference type="Proteomes" id="UP001165083"/>
    </source>
</evidence>
<evidence type="ECO:0000259" key="1">
    <source>
        <dbReference type="Pfam" id="PF13843"/>
    </source>
</evidence>
<gene>
    <name evidence="2" type="ORF">Plil01_001361500</name>
</gene>
<dbReference type="Proteomes" id="UP001165083">
    <property type="component" value="Unassembled WGS sequence"/>
</dbReference>